<keyword evidence="2" id="KW-1185">Reference proteome</keyword>
<comment type="caution">
    <text evidence="1">The sequence shown here is derived from an EMBL/GenBank/DDBJ whole genome shotgun (WGS) entry which is preliminary data.</text>
</comment>
<proteinExistence type="predicted"/>
<evidence type="ECO:0000313" key="2">
    <source>
        <dbReference type="Proteomes" id="UP000657918"/>
    </source>
</evidence>
<accession>A0A835K129</accession>
<dbReference type="Proteomes" id="UP000657918">
    <property type="component" value="Unassembled WGS sequence"/>
</dbReference>
<organism evidence="1 2">
    <name type="scientific">Salix dunnii</name>
    <dbReference type="NCBI Taxonomy" id="1413687"/>
    <lineage>
        <taxon>Eukaryota</taxon>
        <taxon>Viridiplantae</taxon>
        <taxon>Streptophyta</taxon>
        <taxon>Embryophyta</taxon>
        <taxon>Tracheophyta</taxon>
        <taxon>Spermatophyta</taxon>
        <taxon>Magnoliopsida</taxon>
        <taxon>eudicotyledons</taxon>
        <taxon>Gunneridae</taxon>
        <taxon>Pentapetalae</taxon>
        <taxon>rosids</taxon>
        <taxon>fabids</taxon>
        <taxon>Malpighiales</taxon>
        <taxon>Salicaceae</taxon>
        <taxon>Saliceae</taxon>
        <taxon>Salix</taxon>
    </lineage>
</organism>
<gene>
    <name evidence="1" type="ORF">SADUNF_Sadunf05G0075900</name>
</gene>
<sequence length="218" mass="24654">MKTMCNVSDRTGKQKTSRGIAALATTPLYINFDTRDHLLCFGLDDVDRNIRRDWKMEPLVTLTSLITLITADSLSTFLHKSSTPDKPLQIDPVVGDDSHALSLFSPSSTSSVVGCDLVGKLIDLTWMYCFERWLEIEMLNPTMISWALPLKGDLQIHQLGFKRNMHKRTCKEDFRLEGIGTVSLFASPFIGRTFLSKSRPQLDPETYSDKNKQIGPKR</sequence>
<name>A0A835K129_9ROSI</name>
<evidence type="ECO:0000313" key="1">
    <source>
        <dbReference type="EMBL" id="KAF9682127.1"/>
    </source>
</evidence>
<reference evidence="1 2" key="1">
    <citation type="submission" date="2020-10" db="EMBL/GenBank/DDBJ databases">
        <title>Plant Genome Project.</title>
        <authorList>
            <person name="Zhang R.-G."/>
        </authorList>
    </citation>
    <scope>NUCLEOTIDE SEQUENCE [LARGE SCALE GENOMIC DNA]</scope>
    <source>
        <strain evidence="1">FAFU-HL-1</strain>
        <tissue evidence="1">Leaf</tissue>
    </source>
</reference>
<dbReference type="AlphaFoldDB" id="A0A835K129"/>
<dbReference type="EMBL" id="JADGMS010000005">
    <property type="protein sequence ID" value="KAF9682127.1"/>
    <property type="molecule type" value="Genomic_DNA"/>
</dbReference>
<protein>
    <submittedName>
        <fullName evidence="1">Uncharacterized protein</fullName>
    </submittedName>
</protein>